<evidence type="ECO:0000256" key="10">
    <source>
        <dbReference type="HAMAP-Rule" id="MF_01820"/>
    </source>
</evidence>
<keyword evidence="3 10" id="KW-0479">Metal-binding</keyword>
<keyword evidence="9 10" id="KW-0342">GTP-binding</keyword>
<organism evidence="13">
    <name type="scientific">Eubacterium limosum</name>
    <dbReference type="NCBI Taxonomy" id="1736"/>
    <lineage>
        <taxon>Bacteria</taxon>
        <taxon>Bacillati</taxon>
        <taxon>Bacillota</taxon>
        <taxon>Clostridia</taxon>
        <taxon>Eubacteriales</taxon>
        <taxon>Eubacteriaceae</taxon>
        <taxon>Eubacterium</taxon>
    </lineage>
</organism>
<feature type="domain" description="EngC GTPase" evidence="11">
    <location>
        <begin position="112"/>
        <end position="258"/>
    </location>
</feature>
<feature type="domain" description="CP-type G" evidence="12">
    <location>
        <begin position="104"/>
        <end position="260"/>
    </location>
</feature>
<feature type="binding site" evidence="10">
    <location>
        <begin position="151"/>
        <end position="154"/>
    </location>
    <ligand>
        <name>GTP</name>
        <dbReference type="ChEBI" id="CHEBI:37565"/>
    </ligand>
</feature>
<dbReference type="CDD" id="cd01854">
    <property type="entry name" value="YjeQ_EngC"/>
    <property type="match status" value="1"/>
</dbReference>
<dbReference type="GO" id="GO:0003924">
    <property type="term" value="F:GTPase activity"/>
    <property type="evidence" value="ECO:0007669"/>
    <property type="project" value="UniProtKB-UniRule"/>
</dbReference>
<keyword evidence="5 10" id="KW-0547">Nucleotide-binding</keyword>
<dbReference type="Gene3D" id="1.10.40.50">
    <property type="entry name" value="Probable gtpase engc, domain 3"/>
    <property type="match status" value="1"/>
</dbReference>
<comment type="cofactor">
    <cofactor evidence="10">
        <name>Zn(2+)</name>
        <dbReference type="ChEBI" id="CHEBI:29105"/>
    </cofactor>
    <text evidence="10">Binds 1 zinc ion per subunit.</text>
</comment>
<feature type="binding site" evidence="10">
    <location>
        <position position="286"/>
    </location>
    <ligand>
        <name>Zn(2+)</name>
        <dbReference type="ChEBI" id="CHEBI:29105"/>
    </ligand>
</feature>
<dbReference type="SUPFAM" id="SSF50249">
    <property type="entry name" value="Nucleic acid-binding proteins"/>
    <property type="match status" value="1"/>
</dbReference>
<comment type="similarity">
    <text evidence="10">Belongs to the TRAFAC class YlqF/YawG GTPase family. RsgA subfamily.</text>
</comment>
<dbReference type="GO" id="GO:0042274">
    <property type="term" value="P:ribosomal small subunit biogenesis"/>
    <property type="evidence" value="ECO:0007669"/>
    <property type="project" value="UniProtKB-UniRule"/>
</dbReference>
<sequence length="361" mass="39492">MNKIVLKQMGMNDRIIKAAGEYSGFYPGRVVSQYKDAYRVMTESAVLMAEVSGRLRHEAEGPADFPAVGDFVMLDRESDAGGHAIIHHVLPRKSAFIRKAAGTAQEEQVVASNIDTVFICMAMNKDFNLRRLERYLAIGWDSGAAPVVVLTKSDLCGHPAERLAEAQSVAIGADVIMTTTQGGGDFEAAMPYMRPGQTVAFIGSSGVGKSTLINGLAGEEMFATGGLRNDDKGRHTTTRRELIKLPDGAMVIDTPGMRELGVESADLDRAFADIEALAEECRFRDCTHTTEPGCAVLRAVEDGALGADRFASYQKLKKEAGYEGLNSRQIEAKKLERMFESVGGMKNARRFMKEKDKRRKR</sequence>
<name>A0A6N3GIJ1_EUBLI</name>
<dbReference type="InterPro" id="IPR012340">
    <property type="entry name" value="NA-bd_OB-fold"/>
</dbReference>
<protein>
    <recommendedName>
        <fullName evidence="10">Small ribosomal subunit biogenesis GTPase RsgA</fullName>
        <ecNumber evidence="10">3.6.1.-</ecNumber>
    </recommendedName>
</protein>
<proteinExistence type="inferred from homology"/>
<comment type="subunit">
    <text evidence="10">Monomer. Associates with 30S ribosomal subunit, binds 16S rRNA.</text>
</comment>
<evidence type="ECO:0000256" key="7">
    <source>
        <dbReference type="ARBA" id="ARBA00022833"/>
    </source>
</evidence>
<accession>A0A6N3GIJ1</accession>
<dbReference type="SUPFAM" id="SSF52540">
    <property type="entry name" value="P-loop containing nucleoside triphosphate hydrolases"/>
    <property type="match status" value="1"/>
</dbReference>
<evidence type="ECO:0000256" key="4">
    <source>
        <dbReference type="ARBA" id="ARBA00022730"/>
    </source>
</evidence>
<keyword evidence="2 10" id="KW-0690">Ribosome biogenesis</keyword>
<evidence type="ECO:0000256" key="3">
    <source>
        <dbReference type="ARBA" id="ARBA00022723"/>
    </source>
</evidence>
<keyword evidence="6 10" id="KW-0378">Hydrolase</keyword>
<keyword evidence="4 10" id="KW-0699">rRNA-binding</keyword>
<keyword evidence="7 10" id="KW-0862">Zinc</keyword>
<dbReference type="GO" id="GO:0005737">
    <property type="term" value="C:cytoplasm"/>
    <property type="evidence" value="ECO:0007669"/>
    <property type="project" value="UniProtKB-SubCell"/>
</dbReference>
<dbReference type="InterPro" id="IPR010914">
    <property type="entry name" value="RsgA_GTPase_dom"/>
</dbReference>
<evidence type="ECO:0000313" key="13">
    <source>
        <dbReference type="EMBL" id="VYU63950.1"/>
    </source>
</evidence>
<keyword evidence="1 10" id="KW-0963">Cytoplasm</keyword>
<evidence type="ECO:0000256" key="6">
    <source>
        <dbReference type="ARBA" id="ARBA00022801"/>
    </source>
</evidence>
<feature type="binding site" evidence="10">
    <location>
        <position position="288"/>
    </location>
    <ligand>
        <name>Zn(2+)</name>
        <dbReference type="ChEBI" id="CHEBI:29105"/>
    </ligand>
</feature>
<evidence type="ECO:0000256" key="1">
    <source>
        <dbReference type="ARBA" id="ARBA00022490"/>
    </source>
</evidence>
<dbReference type="NCBIfam" id="TIGR00157">
    <property type="entry name" value="ribosome small subunit-dependent GTPase A"/>
    <property type="match status" value="1"/>
</dbReference>
<dbReference type="InterPro" id="IPR027417">
    <property type="entry name" value="P-loop_NTPase"/>
</dbReference>
<evidence type="ECO:0000259" key="11">
    <source>
        <dbReference type="PROSITE" id="PS50936"/>
    </source>
</evidence>
<evidence type="ECO:0000256" key="8">
    <source>
        <dbReference type="ARBA" id="ARBA00022884"/>
    </source>
</evidence>
<dbReference type="InterPro" id="IPR004881">
    <property type="entry name" value="Ribosome_biogen_GTPase_RsgA"/>
</dbReference>
<dbReference type="PROSITE" id="PS50936">
    <property type="entry name" value="ENGC_GTPASE"/>
    <property type="match status" value="1"/>
</dbReference>
<reference evidence="13" key="1">
    <citation type="submission" date="2019-11" db="EMBL/GenBank/DDBJ databases">
        <authorList>
            <person name="Feng L."/>
        </authorList>
    </citation>
    <scope>NUCLEOTIDE SEQUENCE</scope>
    <source>
        <strain evidence="13">ElimosumLFYP34</strain>
    </source>
</reference>
<dbReference type="GO" id="GO:0005525">
    <property type="term" value="F:GTP binding"/>
    <property type="evidence" value="ECO:0007669"/>
    <property type="project" value="UniProtKB-UniRule"/>
</dbReference>
<dbReference type="GO" id="GO:0046872">
    <property type="term" value="F:metal ion binding"/>
    <property type="evidence" value="ECO:0007669"/>
    <property type="project" value="UniProtKB-KW"/>
</dbReference>
<gene>
    <name evidence="13" type="primary">rsgA_3</name>
    <name evidence="10" type="synonym">rsgA</name>
    <name evidence="13" type="ORF">ELLFYP34_03933</name>
</gene>
<evidence type="ECO:0000256" key="9">
    <source>
        <dbReference type="ARBA" id="ARBA00023134"/>
    </source>
</evidence>
<dbReference type="InterPro" id="IPR030378">
    <property type="entry name" value="G_CP_dom"/>
</dbReference>
<dbReference type="PROSITE" id="PS51721">
    <property type="entry name" value="G_CP"/>
    <property type="match status" value="1"/>
</dbReference>
<feature type="binding site" evidence="10">
    <location>
        <position position="281"/>
    </location>
    <ligand>
        <name>Zn(2+)</name>
        <dbReference type="ChEBI" id="CHEBI:29105"/>
    </ligand>
</feature>
<dbReference type="PANTHER" id="PTHR32120">
    <property type="entry name" value="SMALL RIBOSOMAL SUBUNIT BIOGENESIS GTPASE RSGA"/>
    <property type="match status" value="1"/>
</dbReference>
<comment type="subcellular location">
    <subcellularLocation>
        <location evidence="10">Cytoplasm</location>
    </subcellularLocation>
</comment>
<comment type="function">
    <text evidence="10">One of several proteins that assist in the late maturation steps of the functional core of the 30S ribosomal subunit. Helps release RbfA from mature subunits. May play a role in the assembly of ribosomal proteins into the subunit. Circularly permuted GTPase that catalyzes slow GTP hydrolysis, GTPase activity is stimulated by the 30S ribosomal subunit.</text>
</comment>
<keyword evidence="8 10" id="KW-0694">RNA-binding</keyword>
<dbReference type="EC" id="3.6.1.-" evidence="10"/>
<dbReference type="Pfam" id="PF03193">
    <property type="entry name" value="RsgA_GTPase"/>
    <property type="match status" value="1"/>
</dbReference>
<feature type="binding site" evidence="10">
    <location>
        <begin position="203"/>
        <end position="211"/>
    </location>
    <ligand>
        <name>GTP</name>
        <dbReference type="ChEBI" id="CHEBI:37565"/>
    </ligand>
</feature>
<dbReference type="EMBL" id="CACRTR010000016">
    <property type="protein sequence ID" value="VYU63950.1"/>
    <property type="molecule type" value="Genomic_DNA"/>
</dbReference>
<dbReference type="Gene3D" id="3.40.50.300">
    <property type="entry name" value="P-loop containing nucleotide triphosphate hydrolases"/>
    <property type="match status" value="1"/>
</dbReference>
<dbReference type="GO" id="GO:0019843">
    <property type="term" value="F:rRNA binding"/>
    <property type="evidence" value="ECO:0007669"/>
    <property type="project" value="UniProtKB-KW"/>
</dbReference>
<evidence type="ECO:0000256" key="2">
    <source>
        <dbReference type="ARBA" id="ARBA00022517"/>
    </source>
</evidence>
<dbReference type="AlphaFoldDB" id="A0A6N3GIJ1"/>
<dbReference type="HAMAP" id="MF_01820">
    <property type="entry name" value="GTPase_RsgA"/>
    <property type="match status" value="1"/>
</dbReference>
<evidence type="ECO:0000256" key="5">
    <source>
        <dbReference type="ARBA" id="ARBA00022741"/>
    </source>
</evidence>
<dbReference type="PANTHER" id="PTHR32120:SF10">
    <property type="entry name" value="SMALL RIBOSOMAL SUBUNIT BIOGENESIS GTPASE RSGA"/>
    <property type="match status" value="1"/>
</dbReference>
<evidence type="ECO:0000259" key="12">
    <source>
        <dbReference type="PROSITE" id="PS51721"/>
    </source>
</evidence>
<feature type="binding site" evidence="10">
    <location>
        <position position="294"/>
    </location>
    <ligand>
        <name>Zn(2+)</name>
        <dbReference type="ChEBI" id="CHEBI:29105"/>
    </ligand>
</feature>